<dbReference type="EMBL" id="CAJOAX010065365">
    <property type="protein sequence ID" value="CAF4355975.1"/>
    <property type="molecule type" value="Genomic_DNA"/>
</dbReference>
<name>A0A820LF31_9BILA</name>
<dbReference type="InterPro" id="IPR000742">
    <property type="entry name" value="EGF"/>
</dbReference>
<feature type="non-terminal residue" evidence="4">
    <location>
        <position position="1"/>
    </location>
</feature>
<proteinExistence type="predicted"/>
<evidence type="ECO:0000256" key="2">
    <source>
        <dbReference type="PROSITE-ProRule" id="PRU00076"/>
    </source>
</evidence>
<dbReference type="SMART" id="SM00181">
    <property type="entry name" value="EGF"/>
    <property type="match status" value="1"/>
</dbReference>
<reference evidence="4" key="1">
    <citation type="submission" date="2021-02" db="EMBL/GenBank/DDBJ databases">
        <authorList>
            <person name="Nowell W R."/>
        </authorList>
    </citation>
    <scope>NUCLEOTIDE SEQUENCE</scope>
</reference>
<dbReference type="PROSITE" id="PS00022">
    <property type="entry name" value="EGF_1"/>
    <property type="match status" value="1"/>
</dbReference>
<dbReference type="InterPro" id="IPR001881">
    <property type="entry name" value="EGF-like_Ca-bd_dom"/>
</dbReference>
<organism evidence="4 5">
    <name type="scientific">Rotaria sordida</name>
    <dbReference type="NCBI Taxonomy" id="392033"/>
    <lineage>
        <taxon>Eukaryota</taxon>
        <taxon>Metazoa</taxon>
        <taxon>Spiralia</taxon>
        <taxon>Gnathifera</taxon>
        <taxon>Rotifera</taxon>
        <taxon>Eurotatoria</taxon>
        <taxon>Bdelloidea</taxon>
        <taxon>Philodinida</taxon>
        <taxon>Philodinidae</taxon>
        <taxon>Rotaria</taxon>
    </lineage>
</organism>
<comment type="caution">
    <text evidence="4">The sequence shown here is derived from an EMBL/GenBank/DDBJ whole genome shotgun (WGS) entry which is preliminary data.</text>
</comment>
<keyword evidence="2" id="KW-0245">EGF-like domain</keyword>
<gene>
    <name evidence="4" type="ORF">OTI717_LOCUS43702</name>
</gene>
<feature type="domain" description="EGF-like" evidence="3">
    <location>
        <begin position="1"/>
        <end position="37"/>
    </location>
</feature>
<dbReference type="PROSITE" id="PS00010">
    <property type="entry name" value="ASX_HYDROXYL"/>
    <property type="match status" value="1"/>
</dbReference>
<dbReference type="SMART" id="SM00179">
    <property type="entry name" value="EGF_CA"/>
    <property type="match status" value="1"/>
</dbReference>
<dbReference type="AlphaFoldDB" id="A0A820LF31"/>
<evidence type="ECO:0000313" key="5">
    <source>
        <dbReference type="Proteomes" id="UP000663823"/>
    </source>
</evidence>
<evidence type="ECO:0000259" key="3">
    <source>
        <dbReference type="PROSITE" id="PS50026"/>
    </source>
</evidence>
<dbReference type="InterPro" id="IPR000152">
    <property type="entry name" value="EGF-type_Asp/Asn_hydroxyl_site"/>
</dbReference>
<sequence>SSYCAKYNPCLNNGTCHDDGESYRCQCSDNFMGHRCERSI</sequence>
<keyword evidence="1 2" id="KW-1015">Disulfide bond</keyword>
<dbReference type="FunFam" id="2.10.25.10:FF:000525">
    <property type="entry name" value="Fat-like cadherin-related tumor suppressor homolog"/>
    <property type="match status" value="1"/>
</dbReference>
<feature type="disulfide bond" evidence="2">
    <location>
        <begin position="27"/>
        <end position="36"/>
    </location>
</feature>
<dbReference type="Gene3D" id="2.10.25.10">
    <property type="entry name" value="Laminin"/>
    <property type="match status" value="1"/>
</dbReference>
<dbReference type="GO" id="GO:0005509">
    <property type="term" value="F:calcium ion binding"/>
    <property type="evidence" value="ECO:0007669"/>
    <property type="project" value="InterPro"/>
</dbReference>
<comment type="caution">
    <text evidence="2">Lacks conserved residue(s) required for the propagation of feature annotation.</text>
</comment>
<dbReference type="Proteomes" id="UP000663823">
    <property type="component" value="Unassembled WGS sequence"/>
</dbReference>
<protein>
    <recommendedName>
        <fullName evidence="3">EGF-like domain-containing protein</fullName>
    </recommendedName>
</protein>
<dbReference type="CDD" id="cd00054">
    <property type="entry name" value="EGF_CA"/>
    <property type="match status" value="1"/>
</dbReference>
<dbReference type="Pfam" id="PF00008">
    <property type="entry name" value="EGF"/>
    <property type="match status" value="1"/>
</dbReference>
<evidence type="ECO:0000313" key="4">
    <source>
        <dbReference type="EMBL" id="CAF4355975.1"/>
    </source>
</evidence>
<dbReference type="SUPFAM" id="SSF57196">
    <property type="entry name" value="EGF/Laminin"/>
    <property type="match status" value="1"/>
</dbReference>
<evidence type="ECO:0000256" key="1">
    <source>
        <dbReference type="ARBA" id="ARBA00023157"/>
    </source>
</evidence>
<accession>A0A820LF31</accession>
<dbReference type="PROSITE" id="PS50026">
    <property type="entry name" value="EGF_3"/>
    <property type="match status" value="1"/>
</dbReference>